<name>A0A967EKR5_9RHOB</name>
<evidence type="ECO:0000313" key="3">
    <source>
        <dbReference type="Proteomes" id="UP000639775"/>
    </source>
</evidence>
<dbReference type="AlphaFoldDB" id="A0A967EKR5"/>
<evidence type="ECO:0000313" key="2">
    <source>
        <dbReference type="EMBL" id="NHQ74884.1"/>
    </source>
</evidence>
<organism evidence="2 3">
    <name type="scientific">Roseovarius gahaiensis</name>
    <dbReference type="NCBI Taxonomy" id="2716691"/>
    <lineage>
        <taxon>Bacteria</taxon>
        <taxon>Pseudomonadati</taxon>
        <taxon>Pseudomonadota</taxon>
        <taxon>Alphaproteobacteria</taxon>
        <taxon>Rhodobacterales</taxon>
        <taxon>Roseobacteraceae</taxon>
        <taxon>Roseovarius</taxon>
    </lineage>
</organism>
<protein>
    <submittedName>
        <fullName evidence="2">Uncharacterized protein</fullName>
    </submittedName>
</protein>
<dbReference type="Proteomes" id="UP000639775">
    <property type="component" value="Unassembled WGS sequence"/>
</dbReference>
<gene>
    <name evidence="2" type="ORF">HAT86_10460</name>
</gene>
<keyword evidence="3" id="KW-1185">Reference proteome</keyword>
<feature type="compositionally biased region" description="Basic and acidic residues" evidence="1">
    <location>
        <begin position="161"/>
        <end position="171"/>
    </location>
</feature>
<dbReference type="RefSeq" id="WP_167196981.1">
    <property type="nucleotide sequence ID" value="NZ_JAAORB010000020.1"/>
</dbReference>
<comment type="caution">
    <text evidence="2">The sequence shown here is derived from an EMBL/GenBank/DDBJ whole genome shotgun (WGS) entry which is preliminary data.</text>
</comment>
<accession>A0A967EKR5</accession>
<dbReference type="EMBL" id="JAAORB010000020">
    <property type="protein sequence ID" value="NHQ74884.1"/>
    <property type="molecule type" value="Genomic_DNA"/>
</dbReference>
<reference evidence="2" key="1">
    <citation type="submission" date="2020-03" db="EMBL/GenBank/DDBJ databases">
        <title>Roseovarius gahaiensis sp. nov., isolated from Gahai Saline Lake, China.</title>
        <authorList>
            <person name="Sun X."/>
        </authorList>
    </citation>
    <scope>NUCLEOTIDE SEQUENCE</scope>
    <source>
        <strain evidence="2">GH877</strain>
    </source>
</reference>
<sequence length="171" mass="19520">MTTDQQDPGSATLEELRIYWRMPSLRATRELANRHGVRRVGERYPWYAIWAAEGLAPPAPRHWAELKLPHVTTQDLAGILNGARRTAQRVDQKKPDASFPERLRFRDKPKLWRRAQVNFWAAGLSVPTYKARSEKRAVGTSNSRTAQGPDRTPSEGFDPFEEARLADTRAD</sequence>
<evidence type="ECO:0000256" key="1">
    <source>
        <dbReference type="SAM" id="MobiDB-lite"/>
    </source>
</evidence>
<feature type="region of interest" description="Disordered" evidence="1">
    <location>
        <begin position="131"/>
        <end position="171"/>
    </location>
</feature>
<proteinExistence type="predicted"/>